<feature type="compositionally biased region" description="Basic residues" evidence="1">
    <location>
        <begin position="80"/>
        <end position="107"/>
    </location>
</feature>
<dbReference type="VEuPathDB" id="FungiDB:EMCG_08582"/>
<proteinExistence type="predicted"/>
<comment type="caution">
    <text evidence="2">The sequence shown here is derived from an EMBL/GenBank/DDBJ whole genome shotgun (WGS) entry which is preliminary data.</text>
</comment>
<evidence type="ECO:0000313" key="3">
    <source>
        <dbReference type="Proteomes" id="UP000034164"/>
    </source>
</evidence>
<gene>
    <name evidence="2" type="ORF">EMCG_08582</name>
</gene>
<evidence type="ECO:0000256" key="1">
    <source>
        <dbReference type="SAM" id="MobiDB-lite"/>
    </source>
</evidence>
<dbReference type="Proteomes" id="UP000034164">
    <property type="component" value="Unassembled WGS sequence"/>
</dbReference>
<evidence type="ECO:0008006" key="4">
    <source>
        <dbReference type="Google" id="ProtNLM"/>
    </source>
</evidence>
<accession>A0A0G2I575</accession>
<name>A0A0G2I575_9EURO</name>
<organism evidence="2 3">
    <name type="scientific">[Emmonsia] crescens</name>
    <dbReference type="NCBI Taxonomy" id="73230"/>
    <lineage>
        <taxon>Eukaryota</taxon>
        <taxon>Fungi</taxon>
        <taxon>Dikarya</taxon>
        <taxon>Ascomycota</taxon>
        <taxon>Pezizomycotina</taxon>
        <taxon>Eurotiomycetes</taxon>
        <taxon>Eurotiomycetidae</taxon>
        <taxon>Onygenales</taxon>
        <taxon>Ajellomycetaceae</taxon>
        <taxon>Emergomyces</taxon>
    </lineage>
</organism>
<dbReference type="AlphaFoldDB" id="A0A0G2I575"/>
<protein>
    <recommendedName>
        <fullName evidence="4">NmrA-like domain-containing protein</fullName>
    </recommendedName>
</protein>
<dbReference type="EMBL" id="LCZI01000614">
    <property type="protein sequence ID" value="KKZ65593.1"/>
    <property type="molecule type" value="Genomic_DNA"/>
</dbReference>
<dbReference type="OrthoDB" id="9974981at2759"/>
<reference evidence="3" key="1">
    <citation type="journal article" date="2015" name="PLoS Genet.">
        <title>The dynamic genome and transcriptome of the human fungal pathogen Blastomyces and close relative Emmonsia.</title>
        <authorList>
            <person name="Munoz J.F."/>
            <person name="Gauthier G.M."/>
            <person name="Desjardins C.A."/>
            <person name="Gallo J.E."/>
            <person name="Holder J."/>
            <person name="Sullivan T.D."/>
            <person name="Marty A.J."/>
            <person name="Carmen J.C."/>
            <person name="Chen Z."/>
            <person name="Ding L."/>
            <person name="Gujja S."/>
            <person name="Magrini V."/>
            <person name="Misas E."/>
            <person name="Mitreva M."/>
            <person name="Priest M."/>
            <person name="Saif S."/>
            <person name="Whiston E.A."/>
            <person name="Young S."/>
            <person name="Zeng Q."/>
            <person name="Goldman W.E."/>
            <person name="Mardis E.R."/>
            <person name="Taylor J.W."/>
            <person name="McEwen J.G."/>
            <person name="Clay O.K."/>
            <person name="Klein B.S."/>
            <person name="Cuomo C.A."/>
        </authorList>
    </citation>
    <scope>NUCLEOTIDE SEQUENCE [LARGE SCALE GENOMIC DNA]</scope>
    <source>
        <strain evidence="3">UAMH 3008</strain>
    </source>
</reference>
<feature type="region of interest" description="Disordered" evidence="1">
    <location>
        <begin position="61"/>
        <end position="112"/>
    </location>
</feature>
<sequence>MQRAHEYLQGKQGAIEWTIFLSGPFLEPTLKSDFLGFDTPNKTATFWDEIYKNPFSTARRRRRPWALPDPLPQDSQPSPRHPRRHRDSRNHTRRSLDRHHHHHHKTLNHVNLDELVKGSTAKAARGHSSSVSHMIVRNAVHVESAGDCFDWVVWGRVEVAEGC</sequence>
<evidence type="ECO:0000313" key="2">
    <source>
        <dbReference type="EMBL" id="KKZ65593.1"/>
    </source>
</evidence>